<dbReference type="InParanoid" id="A0A1Q3DCE2"/>
<reference evidence="2" key="1">
    <citation type="submission" date="2016-04" db="EMBL/GenBank/DDBJ databases">
        <title>Cephalotus genome sequencing.</title>
        <authorList>
            <person name="Fukushima K."/>
            <person name="Hasebe M."/>
            <person name="Fang X."/>
        </authorList>
    </citation>
    <scope>NUCLEOTIDE SEQUENCE [LARGE SCALE GENOMIC DNA]</scope>
    <source>
        <strain evidence="2">cv. St1</strain>
    </source>
</reference>
<name>A0A1Q3DCE2_CEPFO</name>
<dbReference type="Proteomes" id="UP000187406">
    <property type="component" value="Unassembled WGS sequence"/>
</dbReference>
<protein>
    <recommendedName>
        <fullName evidence="3">Zf-RVT domain-containing protein</fullName>
    </recommendedName>
</protein>
<dbReference type="STRING" id="3775.A0A1Q3DCE2"/>
<dbReference type="PANTHER" id="PTHR33116">
    <property type="entry name" value="REVERSE TRANSCRIPTASE ZINC-BINDING DOMAIN-CONTAINING PROTEIN-RELATED-RELATED"/>
    <property type="match status" value="1"/>
</dbReference>
<keyword evidence="2" id="KW-1185">Reference proteome</keyword>
<comment type="caution">
    <text evidence="1">The sequence shown here is derived from an EMBL/GenBank/DDBJ whole genome shotgun (WGS) entry which is preliminary data.</text>
</comment>
<accession>A0A1Q3DCE2</accession>
<dbReference type="EMBL" id="BDDD01005866">
    <property type="protein sequence ID" value="GAV89983.1"/>
    <property type="molecule type" value="Genomic_DNA"/>
</dbReference>
<organism evidence="1 2">
    <name type="scientific">Cephalotus follicularis</name>
    <name type="common">Albany pitcher plant</name>
    <dbReference type="NCBI Taxonomy" id="3775"/>
    <lineage>
        <taxon>Eukaryota</taxon>
        <taxon>Viridiplantae</taxon>
        <taxon>Streptophyta</taxon>
        <taxon>Embryophyta</taxon>
        <taxon>Tracheophyta</taxon>
        <taxon>Spermatophyta</taxon>
        <taxon>Magnoliopsida</taxon>
        <taxon>eudicotyledons</taxon>
        <taxon>Gunneridae</taxon>
        <taxon>Pentapetalae</taxon>
        <taxon>rosids</taxon>
        <taxon>fabids</taxon>
        <taxon>Oxalidales</taxon>
        <taxon>Cephalotaceae</taxon>
        <taxon>Cephalotus</taxon>
    </lineage>
</organism>
<feature type="non-terminal residue" evidence="1">
    <location>
        <position position="234"/>
    </location>
</feature>
<proteinExistence type="predicted"/>
<evidence type="ECO:0008006" key="3">
    <source>
        <dbReference type="Google" id="ProtNLM"/>
    </source>
</evidence>
<dbReference type="OrthoDB" id="1109891at2759"/>
<evidence type="ECO:0000313" key="1">
    <source>
        <dbReference type="EMBL" id="GAV89983.1"/>
    </source>
</evidence>
<sequence>VCLPEHEGGLGIKRISKWNTAAMMKHVWDIVSNKDSLVTWCNNELIKGGNFWTIPHGYSSSWTWRKLLNFRETMMNLVVYRIGNGQHISLRHEPWLNNTPLASIYGWRLAYDSGIPLWATVSTVLRYDHWNWPGTMWQLQEISSAEESISHLFFACKFTKEIWENIQTLCDCKRSADNWDFESLWIINHAKGKEFYKWLRRIAMAATIYHCWIGRNRRIYQNSFLNTARIIAMI</sequence>
<feature type="non-terminal residue" evidence="1">
    <location>
        <position position="1"/>
    </location>
</feature>
<dbReference type="PANTHER" id="PTHR33116:SF78">
    <property type="entry name" value="OS12G0587133 PROTEIN"/>
    <property type="match status" value="1"/>
</dbReference>
<gene>
    <name evidence="1" type="ORF">CFOL_v3_33394</name>
</gene>
<dbReference type="AlphaFoldDB" id="A0A1Q3DCE2"/>
<evidence type="ECO:0000313" key="2">
    <source>
        <dbReference type="Proteomes" id="UP000187406"/>
    </source>
</evidence>